<dbReference type="AlphaFoldDB" id="A0AAV0QZQ8"/>
<sequence>MGSVEVLVPHKEAPFKTESPSLNLQVGDGNCEKEASKEGGGSVGKSYPPIIGGHTLSLDQDEGDCGDFSGFLLIRLTTSYFNEPAMFALPTRCAMFLAAAHTRKKLSAAVEDLSLHTTAVETLLQDVLDQLKVLAAQQTEVMGRSGAKEKGVLEMSGEEESGRRRAPPRRPRWRGRIGASGVLSRAAAAMNAGVAAANGATVVSQGVLMGGTFLAKLARLEFGKFSGDDPGVWFPRVEQFFEFQEMQTSRLQLTLTTSAQSEPVQFDSFPVHKLAKRPNSFIRLYQAGTTIEGGEWLAKQRCRGEVGELIDFRIY</sequence>
<accession>A0AAV0QZQ8</accession>
<reference evidence="2" key="1">
    <citation type="submission" date="2022-08" db="EMBL/GenBank/DDBJ databases">
        <authorList>
            <person name="Gutierrez-Valencia J."/>
        </authorList>
    </citation>
    <scope>NUCLEOTIDE SEQUENCE</scope>
</reference>
<feature type="region of interest" description="Disordered" evidence="1">
    <location>
        <begin position="152"/>
        <end position="172"/>
    </location>
</feature>
<evidence type="ECO:0000256" key="1">
    <source>
        <dbReference type="SAM" id="MobiDB-lite"/>
    </source>
</evidence>
<gene>
    <name evidence="2" type="ORF">LITE_LOCUS45563</name>
</gene>
<name>A0AAV0QZQ8_9ROSI</name>
<comment type="caution">
    <text evidence="2">The sequence shown here is derived from an EMBL/GenBank/DDBJ whole genome shotgun (WGS) entry which is preliminary data.</text>
</comment>
<proteinExistence type="predicted"/>
<dbReference type="EMBL" id="CAMGYJ010000010">
    <property type="protein sequence ID" value="CAI0550490.1"/>
    <property type="molecule type" value="Genomic_DNA"/>
</dbReference>
<protein>
    <submittedName>
        <fullName evidence="2">Uncharacterized protein</fullName>
    </submittedName>
</protein>
<organism evidence="2 3">
    <name type="scientific">Linum tenue</name>
    <dbReference type="NCBI Taxonomy" id="586396"/>
    <lineage>
        <taxon>Eukaryota</taxon>
        <taxon>Viridiplantae</taxon>
        <taxon>Streptophyta</taxon>
        <taxon>Embryophyta</taxon>
        <taxon>Tracheophyta</taxon>
        <taxon>Spermatophyta</taxon>
        <taxon>Magnoliopsida</taxon>
        <taxon>eudicotyledons</taxon>
        <taxon>Gunneridae</taxon>
        <taxon>Pentapetalae</taxon>
        <taxon>rosids</taxon>
        <taxon>fabids</taxon>
        <taxon>Malpighiales</taxon>
        <taxon>Linaceae</taxon>
        <taxon>Linum</taxon>
    </lineage>
</organism>
<evidence type="ECO:0000313" key="3">
    <source>
        <dbReference type="Proteomes" id="UP001154282"/>
    </source>
</evidence>
<evidence type="ECO:0000313" key="2">
    <source>
        <dbReference type="EMBL" id="CAI0550490.1"/>
    </source>
</evidence>
<keyword evidence="3" id="KW-1185">Reference proteome</keyword>
<dbReference type="Proteomes" id="UP001154282">
    <property type="component" value="Unassembled WGS sequence"/>
</dbReference>